<dbReference type="InterPro" id="IPR051019">
    <property type="entry name" value="VLCFA-Steroid_DH"/>
</dbReference>
<dbReference type="GO" id="GO:0005783">
    <property type="term" value="C:endoplasmic reticulum"/>
    <property type="evidence" value="ECO:0007669"/>
    <property type="project" value="UniProtKB-SubCell"/>
</dbReference>
<dbReference type="SUPFAM" id="SSF51735">
    <property type="entry name" value="NAD(P)-binding Rossmann-fold domains"/>
    <property type="match status" value="1"/>
</dbReference>
<feature type="transmembrane region" description="Helical" evidence="3">
    <location>
        <begin position="284"/>
        <end position="305"/>
    </location>
</feature>
<dbReference type="PROSITE" id="PS00061">
    <property type="entry name" value="ADH_SHORT"/>
    <property type="match status" value="1"/>
</dbReference>
<dbReference type="InterPro" id="IPR036291">
    <property type="entry name" value="NAD(P)-bd_dom_sf"/>
</dbReference>
<dbReference type="PANTHER" id="PTHR43899:SF4">
    <property type="entry name" value="17 BETA-HYDROXYSTEROID DEHYDROGENASE TYPE 3"/>
    <property type="match status" value="1"/>
</dbReference>
<reference evidence="5" key="1">
    <citation type="journal article" date="2005" name="J. Mol. Biol.">
        <title>Complex protein targeting to dinoflagellate plastids.</title>
        <authorList>
            <person name="Patron N.J."/>
            <person name="Waller R.F."/>
            <person name="Archibald J.M."/>
            <person name="Keeling P.J."/>
        </authorList>
    </citation>
    <scope>NUCLEOTIDE SEQUENCE</scope>
</reference>
<proteinExistence type="evidence at transcript level"/>
<dbReference type="PANTHER" id="PTHR43899">
    <property type="entry name" value="RH59310P"/>
    <property type="match status" value="1"/>
</dbReference>
<dbReference type="EMBL" id="AY826869">
    <property type="protein sequence ID" value="AAW79330.1"/>
    <property type="molecule type" value="mRNA"/>
</dbReference>
<accession>Q5ENR3</accession>
<protein>
    <submittedName>
        <fullName evidence="5">Chloroplast beta-keto acyl reductase</fullName>
    </submittedName>
</protein>
<dbReference type="Gene3D" id="3.40.50.720">
    <property type="entry name" value="NAD(P)-binding Rossmann-like Domain"/>
    <property type="match status" value="1"/>
</dbReference>
<keyword evidence="3" id="KW-1133">Transmembrane helix</keyword>
<feature type="domain" description="Ketoreductase" evidence="4">
    <location>
        <begin position="41"/>
        <end position="228"/>
    </location>
</feature>
<dbReference type="AlphaFoldDB" id="Q5ENR3"/>
<dbReference type="SMART" id="SM00822">
    <property type="entry name" value="PKS_KR"/>
    <property type="match status" value="1"/>
</dbReference>
<evidence type="ECO:0000256" key="1">
    <source>
        <dbReference type="ARBA" id="ARBA00004240"/>
    </source>
</evidence>
<feature type="transmembrane region" description="Helical" evidence="3">
    <location>
        <begin position="6"/>
        <end position="29"/>
    </location>
</feature>
<keyword evidence="3" id="KW-0812">Transmembrane</keyword>
<evidence type="ECO:0000313" key="5">
    <source>
        <dbReference type="EMBL" id="AAW79330.1"/>
    </source>
</evidence>
<name>Q5ENR3_KRYTR</name>
<organism evidence="5">
    <name type="scientific">Kryptoperidinium triquetrum</name>
    <name type="common">Dinoflagellate</name>
    <name type="synonym">Heterocapsa triquetra</name>
    <dbReference type="NCBI Taxonomy" id="66468"/>
    <lineage>
        <taxon>Eukaryota</taxon>
        <taxon>Sar</taxon>
        <taxon>Alveolata</taxon>
        <taxon>Dinophyceae</taxon>
        <taxon>Peridiniales</taxon>
        <taxon>Kryptoperidiniaceae</taxon>
        <taxon>Kryptoperidinium</taxon>
    </lineage>
</organism>
<evidence type="ECO:0000259" key="4">
    <source>
        <dbReference type="SMART" id="SM00822"/>
    </source>
</evidence>
<evidence type="ECO:0000256" key="3">
    <source>
        <dbReference type="SAM" id="Phobius"/>
    </source>
</evidence>
<dbReference type="InterPro" id="IPR002347">
    <property type="entry name" value="SDR_fam"/>
</dbReference>
<evidence type="ECO:0000256" key="2">
    <source>
        <dbReference type="ARBA" id="ARBA00023002"/>
    </source>
</evidence>
<dbReference type="GO" id="GO:0016491">
    <property type="term" value="F:oxidoreductase activity"/>
    <property type="evidence" value="ECO:0007669"/>
    <property type="project" value="UniProtKB-KW"/>
</dbReference>
<keyword evidence="2" id="KW-0560">Oxidoreductase</keyword>
<keyword evidence="3" id="KW-0472">Membrane</keyword>
<dbReference type="InterPro" id="IPR057326">
    <property type="entry name" value="KR_dom"/>
</dbReference>
<sequence length="312" mass="33543">MLESFFHLLHFLMLLPFVGYFLVNFAYLLGPQNLKQKYGAKWAVVTGASSGIGKSIARRLAAQGINVVLVALGNSDLEAAVVELTAAFPEREFRVVACNLSDGTGAWMKDVISSTKDIDVQLLFNNAGYIVTGFFHQRSVDVHLANFHCNLTAAVHLTHHFYSLLLEKKLRGAIVFTSSAAAVMPSPFAVGYGTTKAALTEFATSLAVEGRAKGIDVCVFHPSPVNSRFLQGGGTNVEVAKLQMFDAAYKLASSPDDLPDKVFAAIGRPCISVDFGGVAVGMRLMVMTLGGSLLNFGFAVCAPLMPDYRKHS</sequence>
<dbReference type="Pfam" id="PF00106">
    <property type="entry name" value="adh_short"/>
    <property type="match status" value="1"/>
</dbReference>
<comment type="subcellular location">
    <subcellularLocation>
        <location evidence="1">Endoplasmic reticulum</location>
    </subcellularLocation>
</comment>
<dbReference type="InterPro" id="IPR020904">
    <property type="entry name" value="Sc_DH/Rdtase_CS"/>
</dbReference>
<dbReference type="PRINTS" id="PR00081">
    <property type="entry name" value="GDHRDH"/>
</dbReference>